<proteinExistence type="predicted"/>
<protein>
    <submittedName>
        <fullName evidence="1">Unannotated protein</fullName>
    </submittedName>
</protein>
<sequence>MAQTTAEKYAKALKEAILNGIGKDELVESLIKHYSKDVSPQIKTDNFTSDKDVADLFNIILISKKPITTTTYGLATDWPTYWKDSARNYNIDYSFWFDKKKLSKAYIMFEFLKTVAKDVPSVFSKLTAYLKITDDKELEFTNMLSKMQGIVDTGTETDKKQLFEALAKDKDINDIMYVYTAIFTGATDVMFFDAILGYLMLSSFWLDGWVIGQNKLNQKAPGMLGGRTTTWSNKTNLFRGYSNDIIQETFRLLEEDPFLRDTTKYKALRKAQLVGDTTAEIQMLVYINEKFNYNCDKDFDGDRGTNTYRTGFGLAYKGFKITTPEA</sequence>
<accession>A0A6J7ITU4</accession>
<evidence type="ECO:0000313" key="1">
    <source>
        <dbReference type="EMBL" id="CAB4934648.1"/>
    </source>
</evidence>
<dbReference type="AlphaFoldDB" id="A0A6J7ITU4"/>
<name>A0A6J7ITU4_9ZZZZ</name>
<organism evidence="1">
    <name type="scientific">freshwater metagenome</name>
    <dbReference type="NCBI Taxonomy" id="449393"/>
    <lineage>
        <taxon>unclassified sequences</taxon>
        <taxon>metagenomes</taxon>
        <taxon>ecological metagenomes</taxon>
    </lineage>
</organism>
<dbReference type="EMBL" id="CAFBMK010000189">
    <property type="protein sequence ID" value="CAB4934648.1"/>
    <property type="molecule type" value="Genomic_DNA"/>
</dbReference>
<reference evidence="1" key="1">
    <citation type="submission" date="2020-05" db="EMBL/GenBank/DDBJ databases">
        <authorList>
            <person name="Chiriac C."/>
            <person name="Salcher M."/>
            <person name="Ghai R."/>
            <person name="Kavagutti S V."/>
        </authorList>
    </citation>
    <scope>NUCLEOTIDE SEQUENCE</scope>
</reference>
<gene>
    <name evidence="1" type="ORF">UFOPK3564_02577</name>
</gene>